<keyword evidence="9 11" id="KW-0464">Manganese</keyword>
<dbReference type="PANTHER" id="PTHR12439:SF42">
    <property type="entry name" value="ENDORIBONUCLEASE-RELATED"/>
    <property type="match status" value="1"/>
</dbReference>
<keyword evidence="5 11" id="KW-0479">Metal-binding</keyword>
<gene>
    <name evidence="14" type="ORF">QR680_018309</name>
</gene>
<dbReference type="InterPro" id="IPR039787">
    <property type="entry name" value="ENDOU"/>
</dbReference>
<dbReference type="Proteomes" id="UP001175271">
    <property type="component" value="Unassembled WGS sequence"/>
</dbReference>
<dbReference type="InterPro" id="IPR018998">
    <property type="entry name" value="EndoU_C"/>
</dbReference>
<comment type="caution">
    <text evidence="14">The sequence shown here is derived from an EMBL/GenBank/DDBJ whole genome shotgun (WGS) entry which is preliminary data.</text>
</comment>
<evidence type="ECO:0000256" key="2">
    <source>
        <dbReference type="ARBA" id="ARBA00010168"/>
    </source>
</evidence>
<keyword evidence="6 11" id="KW-0255">Endonuclease</keyword>
<protein>
    <recommendedName>
        <fullName evidence="13">EndoU domain-containing protein</fullName>
    </recommendedName>
</protein>
<comment type="subunit">
    <text evidence="3 11">Monomer.</text>
</comment>
<dbReference type="PANTHER" id="PTHR12439">
    <property type="entry name" value="PLACENTAL PROTEIN 11-RELATED"/>
    <property type="match status" value="1"/>
</dbReference>
<proteinExistence type="inferred from homology"/>
<dbReference type="PROSITE" id="PS51959">
    <property type="entry name" value="ENDOU"/>
    <property type="match status" value="2"/>
</dbReference>
<feature type="domain" description="EndoU" evidence="13">
    <location>
        <begin position="96"/>
        <end position="359"/>
    </location>
</feature>
<dbReference type="GO" id="GO:0003723">
    <property type="term" value="F:RNA binding"/>
    <property type="evidence" value="ECO:0007669"/>
    <property type="project" value="UniProtKB-UniRule"/>
</dbReference>
<evidence type="ECO:0000313" key="15">
    <source>
        <dbReference type="Proteomes" id="UP001175271"/>
    </source>
</evidence>
<keyword evidence="4 11" id="KW-0540">Nuclease</keyword>
<comment type="similarity">
    <text evidence="2 11">Belongs to the ENDOU family.</text>
</comment>
<sequence>MWNSVEALEENIFLGTSPEFELCAYTICALTKNGDGICDYTHKGDPISIHIKTVNNGSLRILKAFPSIDHGDDGGNGGNGGNSGGSTASPGGNGGDGSKMQQLVDKMYAVDTDRPSSNEQKLNWGNKVEGDEDASPNPLFSYVNETIFQRPVYQKLIDMYNRDLFTADVCEAEPEMAGFRKQILTDVMKTFTATPMFQAAFQYLQDEGVVQKSLDDFLPELFTLWFGTYSRCHGAKGSSGWEHVFLGEWKGSTVDGQHDWVRYYLLEKAGKINYHGYDNYDGNLTGTFQYTWESYLKKVGGFLIHTSPAFDFSLFTACVYTHPGKNGCHFQIEGYNLGVTSYKQSCDDGTCLSTSYPTN</sequence>
<keyword evidence="7 11" id="KW-0378">Hydrolase</keyword>
<accession>A0AA39HJN8</accession>
<dbReference type="AlphaFoldDB" id="A0AA39HJN8"/>
<evidence type="ECO:0000256" key="6">
    <source>
        <dbReference type="ARBA" id="ARBA00022759"/>
    </source>
</evidence>
<evidence type="ECO:0000256" key="11">
    <source>
        <dbReference type="RuleBase" id="RU367085"/>
    </source>
</evidence>
<evidence type="ECO:0000256" key="8">
    <source>
        <dbReference type="ARBA" id="ARBA00022884"/>
    </source>
</evidence>
<evidence type="ECO:0000256" key="7">
    <source>
        <dbReference type="ARBA" id="ARBA00022801"/>
    </source>
</evidence>
<evidence type="ECO:0000313" key="14">
    <source>
        <dbReference type="EMBL" id="KAK0406003.1"/>
    </source>
</evidence>
<reference evidence="14" key="1">
    <citation type="submission" date="2023-06" db="EMBL/GenBank/DDBJ databases">
        <title>Genomic analysis of the entomopathogenic nematode Steinernema hermaphroditum.</title>
        <authorList>
            <person name="Schwarz E.M."/>
            <person name="Heppert J.K."/>
            <person name="Baniya A."/>
            <person name="Schwartz H.T."/>
            <person name="Tan C.-H."/>
            <person name="Antoshechkin I."/>
            <person name="Sternberg P.W."/>
            <person name="Goodrich-Blair H."/>
            <person name="Dillman A.R."/>
        </authorList>
    </citation>
    <scope>NUCLEOTIDE SEQUENCE</scope>
    <source>
        <strain evidence="14">PS9179</strain>
        <tissue evidence="14">Whole animal</tissue>
    </source>
</reference>
<feature type="compositionally biased region" description="Gly residues" evidence="12">
    <location>
        <begin position="74"/>
        <end position="84"/>
    </location>
</feature>
<evidence type="ECO:0000256" key="9">
    <source>
        <dbReference type="ARBA" id="ARBA00023211"/>
    </source>
</evidence>
<feature type="region of interest" description="Disordered" evidence="12">
    <location>
        <begin position="70"/>
        <end position="99"/>
    </location>
</feature>
<evidence type="ECO:0000256" key="10">
    <source>
        <dbReference type="ARBA" id="ARBA00023239"/>
    </source>
</evidence>
<dbReference type="GO" id="GO:0016787">
    <property type="term" value="F:hydrolase activity"/>
    <property type="evidence" value="ECO:0007669"/>
    <property type="project" value="UniProtKB-KW"/>
</dbReference>
<dbReference type="EMBL" id="JAUCMV010000004">
    <property type="protein sequence ID" value="KAK0406003.1"/>
    <property type="molecule type" value="Genomic_DNA"/>
</dbReference>
<dbReference type="GO" id="GO:0046872">
    <property type="term" value="F:metal ion binding"/>
    <property type="evidence" value="ECO:0007669"/>
    <property type="project" value="UniProtKB-UniRule"/>
</dbReference>
<evidence type="ECO:0000256" key="3">
    <source>
        <dbReference type="ARBA" id="ARBA00011245"/>
    </source>
</evidence>
<name>A0AA39HJN8_9BILA</name>
<feature type="region of interest" description="Disordered" evidence="12">
    <location>
        <begin position="112"/>
        <end position="132"/>
    </location>
</feature>
<keyword evidence="8 11" id="KW-0694">RNA-binding</keyword>
<keyword evidence="10" id="KW-0456">Lyase</keyword>
<evidence type="ECO:0000256" key="1">
    <source>
        <dbReference type="ARBA" id="ARBA00001936"/>
    </source>
</evidence>
<evidence type="ECO:0000259" key="13">
    <source>
        <dbReference type="PROSITE" id="PS51959"/>
    </source>
</evidence>
<dbReference type="Pfam" id="PF09412">
    <property type="entry name" value="XendoU"/>
    <property type="match status" value="1"/>
</dbReference>
<dbReference type="GO" id="GO:0016829">
    <property type="term" value="F:lyase activity"/>
    <property type="evidence" value="ECO:0007669"/>
    <property type="project" value="UniProtKB-KW"/>
</dbReference>
<dbReference type="GO" id="GO:0004521">
    <property type="term" value="F:RNA endonuclease activity"/>
    <property type="evidence" value="ECO:0007669"/>
    <property type="project" value="UniProtKB-UniRule"/>
</dbReference>
<dbReference type="CDD" id="cd21159">
    <property type="entry name" value="XendoU"/>
    <property type="match status" value="1"/>
</dbReference>
<feature type="domain" description="EndoU" evidence="13">
    <location>
        <begin position="1"/>
        <end position="70"/>
    </location>
</feature>
<dbReference type="SUPFAM" id="SSF142877">
    <property type="entry name" value="EndoU-like"/>
    <property type="match status" value="2"/>
</dbReference>
<evidence type="ECO:0000256" key="5">
    <source>
        <dbReference type="ARBA" id="ARBA00022723"/>
    </source>
</evidence>
<evidence type="ECO:0000256" key="4">
    <source>
        <dbReference type="ARBA" id="ARBA00022722"/>
    </source>
</evidence>
<keyword evidence="15" id="KW-1185">Reference proteome</keyword>
<dbReference type="InterPro" id="IPR037227">
    <property type="entry name" value="EndoU-like"/>
</dbReference>
<organism evidence="14 15">
    <name type="scientific">Steinernema hermaphroditum</name>
    <dbReference type="NCBI Taxonomy" id="289476"/>
    <lineage>
        <taxon>Eukaryota</taxon>
        <taxon>Metazoa</taxon>
        <taxon>Ecdysozoa</taxon>
        <taxon>Nematoda</taxon>
        <taxon>Chromadorea</taxon>
        <taxon>Rhabditida</taxon>
        <taxon>Tylenchina</taxon>
        <taxon>Panagrolaimomorpha</taxon>
        <taxon>Strongyloidoidea</taxon>
        <taxon>Steinernematidae</taxon>
        <taxon>Steinernema</taxon>
    </lineage>
</organism>
<evidence type="ECO:0000256" key="12">
    <source>
        <dbReference type="SAM" id="MobiDB-lite"/>
    </source>
</evidence>
<comment type="cofactor">
    <cofactor evidence="1 11">
        <name>Mn(2+)</name>
        <dbReference type="ChEBI" id="CHEBI:29035"/>
    </cofactor>
</comment>